<comment type="similarity">
    <text evidence="3">Belongs to the PIGF family.</text>
</comment>
<dbReference type="RefSeq" id="XP_004177613.1">
    <property type="nucleotide sequence ID" value="XM_004177565.1"/>
</dbReference>
<feature type="transmembrane region" description="Helical" evidence="10">
    <location>
        <begin position="165"/>
        <end position="184"/>
    </location>
</feature>
<dbReference type="GO" id="GO:0006506">
    <property type="term" value="P:GPI anchor biosynthetic process"/>
    <property type="evidence" value="ECO:0007669"/>
    <property type="project" value="UniProtKB-UniPathway"/>
</dbReference>
<feature type="transmembrane region" description="Helical" evidence="10">
    <location>
        <begin position="102"/>
        <end position="127"/>
    </location>
</feature>
<keyword evidence="7" id="KW-0256">Endoplasmic reticulum</keyword>
<dbReference type="InParanoid" id="I2GVE2"/>
<evidence type="ECO:0000256" key="6">
    <source>
        <dbReference type="ARBA" id="ARBA00022692"/>
    </source>
</evidence>
<dbReference type="FunCoup" id="I2GVE2">
    <property type="interactions" value="162"/>
</dbReference>
<evidence type="ECO:0000313" key="12">
    <source>
        <dbReference type="Proteomes" id="UP000002866"/>
    </source>
</evidence>
<dbReference type="OMA" id="FNCDFKV"/>
<dbReference type="GeneID" id="14492882"/>
<keyword evidence="6 10" id="KW-0812">Transmembrane</keyword>
<evidence type="ECO:0000256" key="2">
    <source>
        <dbReference type="ARBA" id="ARBA00004687"/>
    </source>
</evidence>
<dbReference type="EMBL" id="HE806316">
    <property type="protein sequence ID" value="CCH58094.1"/>
    <property type="molecule type" value="Genomic_DNA"/>
</dbReference>
<feature type="transmembrane region" description="Helical" evidence="10">
    <location>
        <begin position="133"/>
        <end position="153"/>
    </location>
</feature>
<keyword evidence="5" id="KW-0337">GPI-anchor biosynthesis</keyword>
<dbReference type="HOGENOM" id="CLU_111662_0_0_1"/>
<dbReference type="Proteomes" id="UP000002866">
    <property type="component" value="Chromosome 1"/>
</dbReference>
<keyword evidence="12" id="KW-1185">Reference proteome</keyword>
<dbReference type="eggNOG" id="KOG3144">
    <property type="taxonomic scope" value="Eukaryota"/>
</dbReference>
<evidence type="ECO:0000256" key="8">
    <source>
        <dbReference type="ARBA" id="ARBA00022989"/>
    </source>
</evidence>
<dbReference type="AlphaFoldDB" id="I2GVE2"/>
<evidence type="ECO:0000256" key="9">
    <source>
        <dbReference type="ARBA" id="ARBA00023136"/>
    </source>
</evidence>
<keyword evidence="8 10" id="KW-1133">Transmembrane helix</keyword>
<keyword evidence="9 10" id="KW-0472">Membrane</keyword>
<evidence type="ECO:0000256" key="5">
    <source>
        <dbReference type="ARBA" id="ARBA00022502"/>
    </source>
</evidence>
<feature type="transmembrane region" description="Helical" evidence="10">
    <location>
        <begin position="65"/>
        <end position="82"/>
    </location>
</feature>
<name>I2GVE2_HENB6</name>
<evidence type="ECO:0000256" key="4">
    <source>
        <dbReference type="ARBA" id="ARBA00020927"/>
    </source>
</evidence>
<proteinExistence type="inferred from homology"/>
<evidence type="ECO:0000256" key="1">
    <source>
        <dbReference type="ARBA" id="ARBA00004477"/>
    </source>
</evidence>
<feature type="transmembrane region" description="Helical" evidence="10">
    <location>
        <begin position="190"/>
        <end position="210"/>
    </location>
</feature>
<dbReference type="STRING" id="1071380.I2GVE2"/>
<comment type="subcellular location">
    <subcellularLocation>
        <location evidence="1">Endoplasmic reticulum membrane</location>
        <topology evidence="1">Multi-pass membrane protein</topology>
    </subcellularLocation>
</comment>
<dbReference type="GO" id="GO:0005789">
    <property type="term" value="C:endoplasmic reticulum membrane"/>
    <property type="evidence" value="ECO:0007669"/>
    <property type="project" value="UniProtKB-SubCell"/>
</dbReference>
<gene>
    <name evidence="11" type="primary">TBLA0A02940</name>
    <name evidence="11" type="ORF">TBLA_0A02940</name>
</gene>
<dbReference type="UniPathway" id="UPA00196"/>
<organism evidence="11 12">
    <name type="scientific">Henningerozyma blattae (strain ATCC 34711 / CBS 6284 / DSM 70876 / NBRC 10599 / NRRL Y-10934 / UCD 77-7)</name>
    <name type="common">Yeast</name>
    <name type="synonym">Tetrapisispora blattae</name>
    <dbReference type="NCBI Taxonomy" id="1071380"/>
    <lineage>
        <taxon>Eukaryota</taxon>
        <taxon>Fungi</taxon>
        <taxon>Dikarya</taxon>
        <taxon>Ascomycota</taxon>
        <taxon>Saccharomycotina</taxon>
        <taxon>Saccharomycetes</taxon>
        <taxon>Saccharomycetales</taxon>
        <taxon>Saccharomycetaceae</taxon>
        <taxon>Henningerozyma</taxon>
    </lineage>
</organism>
<feature type="transmembrane region" description="Helical" evidence="10">
    <location>
        <begin position="41"/>
        <end position="59"/>
    </location>
</feature>
<dbReference type="KEGG" id="tbl:TBLA_0A02940"/>
<protein>
    <recommendedName>
        <fullName evidence="4">Glycosylphosphatidylinositol anchor biosynthesis protein 11</fullName>
    </recommendedName>
</protein>
<evidence type="ECO:0000256" key="3">
    <source>
        <dbReference type="ARBA" id="ARBA00007978"/>
    </source>
</evidence>
<evidence type="ECO:0000256" key="10">
    <source>
        <dbReference type="SAM" id="Phobius"/>
    </source>
</evidence>
<accession>I2GVE2</accession>
<evidence type="ECO:0000313" key="11">
    <source>
        <dbReference type="EMBL" id="CCH58094.1"/>
    </source>
</evidence>
<evidence type="ECO:0000256" key="7">
    <source>
        <dbReference type="ARBA" id="ARBA00022824"/>
    </source>
</evidence>
<sequence>MKKGQTAKKTVSFSDDTTMTTHNRKKRNIDHDHPPVFVRKTTLTIPWHLPLLLLYFIFGSTDYDSFKLLITLIPLQVLYLIFQFNKSTVYGNKIIKIKTSLLLICLFTTLLIVPFVAIVIILMGAPISSNLKATWLLSLHICYLSYPAIYSVFNCDFKVGLWKKYFIVILFGSWISCIVIPLDWDRDWQRWPVPIIIGSYVGAFLGYSIGSYV</sequence>
<dbReference type="GO" id="GO:0051377">
    <property type="term" value="F:mannose-ethanolamine phosphotransferase activity"/>
    <property type="evidence" value="ECO:0007669"/>
    <property type="project" value="EnsemblFungi"/>
</dbReference>
<dbReference type="InterPro" id="IPR009580">
    <property type="entry name" value="GPI_biosynthesis_protein_Pig-F"/>
</dbReference>
<dbReference type="Pfam" id="PF06699">
    <property type="entry name" value="PIG-F"/>
    <property type="match status" value="1"/>
</dbReference>
<dbReference type="OrthoDB" id="17366at2759"/>
<comment type="pathway">
    <text evidence="2">Glycolipid biosynthesis; glycosylphosphatidylinositol-anchor biosynthesis.</text>
</comment>
<reference evidence="11 12" key="1">
    <citation type="journal article" date="2011" name="Proc. Natl. Acad. Sci. U.S.A.">
        <title>Evolutionary erosion of yeast sex chromosomes by mating-type switching accidents.</title>
        <authorList>
            <person name="Gordon J.L."/>
            <person name="Armisen D."/>
            <person name="Proux-Wera E."/>
            <person name="Oheigeartaigh S.S."/>
            <person name="Byrne K.P."/>
            <person name="Wolfe K.H."/>
        </authorList>
    </citation>
    <scope>NUCLEOTIDE SEQUENCE [LARGE SCALE GENOMIC DNA]</scope>
    <source>
        <strain evidence="12">ATCC 34711 / CBS 6284 / DSM 70876 / NBRC 10599 / NRRL Y-10934 / UCD 77-7</strain>
    </source>
</reference>